<sequence>MAKEGIEDWRRKRQSPFTNHRYFLAGVKLNQNDFFSWILSANNRVNIYTENHTFQETRWKSLRSCDLIKVYKDEYFPSDLLSSCFHQAMRSVICYVETLILMETNLKVKHALTITSSLYHSLS</sequence>
<accession>A0ABS8UL06</accession>
<reference evidence="1 2" key="1">
    <citation type="journal article" date="2021" name="BMC Genomics">
        <title>Datura genome reveals duplications of psychoactive alkaloid biosynthetic genes and high mutation rate following tissue culture.</title>
        <authorList>
            <person name="Rajewski A."/>
            <person name="Carter-House D."/>
            <person name="Stajich J."/>
            <person name="Litt A."/>
        </authorList>
    </citation>
    <scope>NUCLEOTIDE SEQUENCE [LARGE SCALE GENOMIC DNA]</scope>
    <source>
        <strain evidence="1">AR-01</strain>
    </source>
</reference>
<dbReference type="PANTHER" id="PTHR24092">
    <property type="entry name" value="PROBABLE PHOSPHOLIPID-TRANSPORTING ATPASE"/>
    <property type="match status" value="1"/>
</dbReference>
<evidence type="ECO:0000313" key="1">
    <source>
        <dbReference type="EMBL" id="MCD9558782.1"/>
    </source>
</evidence>
<name>A0ABS8UL06_DATST</name>
<gene>
    <name evidence="1" type="ORF">HAX54_016399</name>
</gene>
<dbReference type="EMBL" id="JACEIK010002060">
    <property type="protein sequence ID" value="MCD9558782.1"/>
    <property type="molecule type" value="Genomic_DNA"/>
</dbReference>
<dbReference type="Proteomes" id="UP000823775">
    <property type="component" value="Unassembled WGS sequence"/>
</dbReference>
<dbReference type="PANTHER" id="PTHR24092:SF165">
    <property type="entry name" value="PHOSPHOLIPID-TRANSPORTING ATPASE 8-RELATED"/>
    <property type="match status" value="1"/>
</dbReference>
<evidence type="ECO:0000313" key="2">
    <source>
        <dbReference type="Proteomes" id="UP000823775"/>
    </source>
</evidence>
<protein>
    <submittedName>
        <fullName evidence="1">Uncharacterized protein</fullName>
    </submittedName>
</protein>
<proteinExistence type="predicted"/>
<keyword evidence="2" id="KW-1185">Reference proteome</keyword>
<organism evidence="1 2">
    <name type="scientific">Datura stramonium</name>
    <name type="common">Jimsonweed</name>
    <name type="synonym">Common thornapple</name>
    <dbReference type="NCBI Taxonomy" id="4076"/>
    <lineage>
        <taxon>Eukaryota</taxon>
        <taxon>Viridiplantae</taxon>
        <taxon>Streptophyta</taxon>
        <taxon>Embryophyta</taxon>
        <taxon>Tracheophyta</taxon>
        <taxon>Spermatophyta</taxon>
        <taxon>Magnoliopsida</taxon>
        <taxon>eudicotyledons</taxon>
        <taxon>Gunneridae</taxon>
        <taxon>Pentapetalae</taxon>
        <taxon>asterids</taxon>
        <taxon>lamiids</taxon>
        <taxon>Solanales</taxon>
        <taxon>Solanaceae</taxon>
        <taxon>Solanoideae</taxon>
        <taxon>Datureae</taxon>
        <taxon>Datura</taxon>
    </lineage>
</organism>
<comment type="caution">
    <text evidence="1">The sequence shown here is derived from an EMBL/GenBank/DDBJ whole genome shotgun (WGS) entry which is preliminary data.</text>
</comment>